<dbReference type="Pfam" id="PF02635">
    <property type="entry name" value="DsrE"/>
    <property type="match status" value="1"/>
</dbReference>
<dbReference type="EMBL" id="FTMN01000003">
    <property type="protein sequence ID" value="SIQ25513.1"/>
    <property type="molecule type" value="Genomic_DNA"/>
</dbReference>
<dbReference type="Gene3D" id="3.40.1260.10">
    <property type="entry name" value="DsrEFH-like"/>
    <property type="match status" value="1"/>
</dbReference>
<name>A0A1N6R9L1_9GAMM</name>
<proteinExistence type="inferred from homology"/>
<dbReference type="SUPFAM" id="SSF75169">
    <property type="entry name" value="DsrEFH-like"/>
    <property type="match status" value="1"/>
</dbReference>
<accession>A0A1N6R9L1</accession>
<protein>
    <submittedName>
        <fullName evidence="2">tRNA 2-thiouridine synthesizing protein C</fullName>
    </submittedName>
</protein>
<sequence length="119" mass="12766">MSKSILIICRSAPYSSSSARDALDMALAGAVFEQPVSLLLLDDAVLQLLPGQRSSAIQAKNPNAMLGALPMYDIEHIYTSLGSLALHGLQADSLEPAPTVLDAEELRHFIARHEVVLTL</sequence>
<evidence type="ECO:0000256" key="1">
    <source>
        <dbReference type="ARBA" id="ARBA00005996"/>
    </source>
</evidence>
<keyword evidence="3" id="KW-1185">Reference proteome</keyword>
<dbReference type="PANTHER" id="PTHR38780">
    <property type="entry name" value="PROTEIN TUSC"/>
    <property type="match status" value="1"/>
</dbReference>
<dbReference type="Proteomes" id="UP000186895">
    <property type="component" value="Unassembled WGS sequence"/>
</dbReference>
<organism evidence="2 3">
    <name type="scientific">Marinobacterium stanieri</name>
    <dbReference type="NCBI Taxonomy" id="49186"/>
    <lineage>
        <taxon>Bacteria</taxon>
        <taxon>Pseudomonadati</taxon>
        <taxon>Pseudomonadota</taxon>
        <taxon>Gammaproteobacteria</taxon>
        <taxon>Oceanospirillales</taxon>
        <taxon>Oceanospirillaceae</taxon>
        <taxon>Marinobacterium</taxon>
    </lineage>
</organism>
<dbReference type="AlphaFoldDB" id="A0A1N6R9L1"/>
<dbReference type="NCBIfam" id="NF001238">
    <property type="entry name" value="PRK00211.1"/>
    <property type="match status" value="1"/>
</dbReference>
<reference evidence="2 3" key="1">
    <citation type="submission" date="2017-01" db="EMBL/GenBank/DDBJ databases">
        <authorList>
            <person name="Mah S.A."/>
            <person name="Swanson W.J."/>
            <person name="Moy G.W."/>
            <person name="Vacquier V.D."/>
        </authorList>
    </citation>
    <scope>NUCLEOTIDE SEQUENCE [LARGE SCALE GENOMIC DNA]</scope>
    <source>
        <strain evidence="2 3">DSM 7027</strain>
    </source>
</reference>
<dbReference type="InterPro" id="IPR003787">
    <property type="entry name" value="Sulphur_relay_DsrE/F-like"/>
</dbReference>
<evidence type="ECO:0000313" key="2">
    <source>
        <dbReference type="EMBL" id="SIQ25513.1"/>
    </source>
</evidence>
<dbReference type="InterPro" id="IPR017462">
    <property type="entry name" value="Sulphur_relay_TusC/DsrF"/>
</dbReference>
<gene>
    <name evidence="2" type="ORF">SAMN05421647_103192</name>
</gene>
<dbReference type="eggNOG" id="COG2923">
    <property type="taxonomic scope" value="Bacteria"/>
</dbReference>
<dbReference type="RefSeq" id="WP_076462382.1">
    <property type="nucleotide sequence ID" value="NZ_FTMN01000003.1"/>
</dbReference>
<dbReference type="NCBIfam" id="TIGR03010">
    <property type="entry name" value="sulf_tusC_dsrF"/>
    <property type="match status" value="1"/>
</dbReference>
<comment type="similarity">
    <text evidence="1">Belongs to the DsrF/TusC family.</text>
</comment>
<dbReference type="InterPro" id="IPR027396">
    <property type="entry name" value="DsrEFH-like"/>
</dbReference>
<evidence type="ECO:0000313" key="3">
    <source>
        <dbReference type="Proteomes" id="UP000186895"/>
    </source>
</evidence>
<dbReference type="PANTHER" id="PTHR38780:SF1">
    <property type="entry name" value="PROTEIN TUSC"/>
    <property type="match status" value="1"/>
</dbReference>
<dbReference type="STRING" id="49186.SAMN05421647_103192"/>